<dbReference type="KEGG" id="ohi:H8790_09695"/>
<name>A0A7G9B2F7_9FIRM</name>
<reference evidence="1 2" key="1">
    <citation type="submission" date="2020-08" db="EMBL/GenBank/DDBJ databases">
        <authorList>
            <person name="Liu C."/>
            <person name="Sun Q."/>
        </authorList>
    </citation>
    <scope>NUCLEOTIDE SEQUENCE [LARGE SCALE GENOMIC DNA]</scope>
    <source>
        <strain evidence="1 2">NSJ-62</strain>
    </source>
</reference>
<organism evidence="1 2">
    <name type="scientific">Oscillibacter hominis</name>
    <dbReference type="NCBI Taxonomy" id="2763056"/>
    <lineage>
        <taxon>Bacteria</taxon>
        <taxon>Bacillati</taxon>
        <taxon>Bacillota</taxon>
        <taxon>Clostridia</taxon>
        <taxon>Eubacteriales</taxon>
        <taxon>Oscillospiraceae</taxon>
        <taxon>Oscillibacter</taxon>
    </lineage>
</organism>
<keyword evidence="2" id="KW-1185">Reference proteome</keyword>
<evidence type="ECO:0000313" key="1">
    <source>
        <dbReference type="EMBL" id="QNL43738.1"/>
    </source>
</evidence>
<dbReference type="EMBL" id="CP060490">
    <property type="protein sequence ID" value="QNL43738.1"/>
    <property type="molecule type" value="Genomic_DNA"/>
</dbReference>
<evidence type="ECO:0000313" key="2">
    <source>
        <dbReference type="Proteomes" id="UP000515960"/>
    </source>
</evidence>
<sequence length="76" mass="8019">MPGKISVSVGTVPGLTVNIRPLAASGGTLDHSVLQNRDKEDQHPIASITDLKETLDSKLGLEDALSNAQLKSILGW</sequence>
<dbReference type="Proteomes" id="UP000515960">
    <property type="component" value="Chromosome"/>
</dbReference>
<dbReference type="AlphaFoldDB" id="A0A7G9B2F7"/>
<dbReference type="RefSeq" id="WP_187332329.1">
    <property type="nucleotide sequence ID" value="NZ_CP060490.1"/>
</dbReference>
<protein>
    <submittedName>
        <fullName evidence="1">Uncharacterized protein</fullName>
    </submittedName>
</protein>
<proteinExistence type="predicted"/>
<gene>
    <name evidence="1" type="ORF">H8790_09695</name>
</gene>
<accession>A0A7G9B2F7</accession>